<dbReference type="InterPro" id="IPR000330">
    <property type="entry name" value="SNF2_N"/>
</dbReference>
<dbReference type="InterPro" id="IPR038718">
    <property type="entry name" value="SNF2-like_sf"/>
</dbReference>
<dbReference type="AlphaFoldDB" id="A0AAV1HUB6"/>
<dbReference type="Proteomes" id="UP001314263">
    <property type="component" value="Unassembled WGS sequence"/>
</dbReference>
<comment type="similarity">
    <text evidence="2">Belongs to the SNF2/RAD54 helicase family.</text>
</comment>
<dbReference type="SMART" id="SM00490">
    <property type="entry name" value="HELICc"/>
    <property type="match status" value="1"/>
</dbReference>
<dbReference type="SMART" id="SM00487">
    <property type="entry name" value="DEXDc"/>
    <property type="match status" value="1"/>
</dbReference>
<dbReference type="InterPro" id="IPR027417">
    <property type="entry name" value="P-loop_NTPase"/>
</dbReference>
<evidence type="ECO:0000256" key="7">
    <source>
        <dbReference type="ARBA" id="ARBA00023054"/>
    </source>
</evidence>
<dbReference type="GO" id="GO:0004386">
    <property type="term" value="F:helicase activity"/>
    <property type="evidence" value="ECO:0007669"/>
    <property type="project" value="UniProtKB-KW"/>
</dbReference>
<dbReference type="SUPFAM" id="SSF52540">
    <property type="entry name" value="P-loop containing nucleoside triphosphate hydrolases"/>
    <property type="match status" value="2"/>
</dbReference>
<dbReference type="PANTHER" id="PTHR10799">
    <property type="entry name" value="SNF2/RAD54 HELICASE FAMILY"/>
    <property type="match status" value="1"/>
</dbReference>
<dbReference type="GO" id="GO:0005634">
    <property type="term" value="C:nucleus"/>
    <property type="evidence" value="ECO:0007669"/>
    <property type="project" value="UniProtKB-SubCell"/>
</dbReference>
<keyword evidence="8" id="KW-0539">Nucleus</keyword>
<keyword evidence="4" id="KW-0378">Hydrolase</keyword>
<keyword evidence="6" id="KW-0067">ATP-binding</keyword>
<comment type="subcellular location">
    <subcellularLocation>
        <location evidence="1">Nucleus</location>
    </subcellularLocation>
</comment>
<evidence type="ECO:0000256" key="2">
    <source>
        <dbReference type="ARBA" id="ARBA00007025"/>
    </source>
</evidence>
<evidence type="ECO:0000256" key="4">
    <source>
        <dbReference type="ARBA" id="ARBA00022801"/>
    </source>
</evidence>
<name>A0AAV1HUB6_9CHLO</name>
<organism evidence="12 13">
    <name type="scientific">Coccomyxa viridis</name>
    <dbReference type="NCBI Taxonomy" id="1274662"/>
    <lineage>
        <taxon>Eukaryota</taxon>
        <taxon>Viridiplantae</taxon>
        <taxon>Chlorophyta</taxon>
        <taxon>core chlorophytes</taxon>
        <taxon>Trebouxiophyceae</taxon>
        <taxon>Trebouxiophyceae incertae sedis</taxon>
        <taxon>Coccomyxaceae</taxon>
        <taxon>Coccomyxa</taxon>
    </lineage>
</organism>
<dbReference type="PROSITE" id="PS51194">
    <property type="entry name" value="HELICASE_CTER"/>
    <property type="match status" value="1"/>
</dbReference>
<feature type="domain" description="Helicase C-terminal" evidence="11">
    <location>
        <begin position="462"/>
        <end position="623"/>
    </location>
</feature>
<feature type="domain" description="Helicase ATP-binding" evidence="10">
    <location>
        <begin position="157"/>
        <end position="326"/>
    </location>
</feature>
<evidence type="ECO:0000256" key="5">
    <source>
        <dbReference type="ARBA" id="ARBA00022806"/>
    </source>
</evidence>
<dbReference type="Gene3D" id="3.40.50.300">
    <property type="entry name" value="P-loop containing nucleotide triphosphate hydrolases"/>
    <property type="match status" value="1"/>
</dbReference>
<evidence type="ECO:0000259" key="11">
    <source>
        <dbReference type="PROSITE" id="PS51194"/>
    </source>
</evidence>
<dbReference type="GO" id="GO:0016787">
    <property type="term" value="F:hydrolase activity"/>
    <property type="evidence" value="ECO:0007669"/>
    <property type="project" value="UniProtKB-KW"/>
</dbReference>
<keyword evidence="7" id="KW-0175">Coiled coil</keyword>
<dbReference type="EMBL" id="CAUYUE010000002">
    <property type="protein sequence ID" value="CAK0744304.1"/>
    <property type="molecule type" value="Genomic_DNA"/>
</dbReference>
<keyword evidence="13" id="KW-1185">Reference proteome</keyword>
<proteinExistence type="inferred from homology"/>
<dbReference type="Gene3D" id="3.40.50.10810">
    <property type="entry name" value="Tandem AAA-ATPase domain"/>
    <property type="match status" value="1"/>
</dbReference>
<accession>A0AAV1HUB6</accession>
<dbReference type="Pfam" id="PF00176">
    <property type="entry name" value="SNF2-rel_dom"/>
    <property type="match status" value="1"/>
</dbReference>
<dbReference type="FunFam" id="3.40.50.10810:FF:000015">
    <property type="entry name" value="lymphoid-specific helicase isoform X1"/>
    <property type="match status" value="1"/>
</dbReference>
<evidence type="ECO:0000313" key="12">
    <source>
        <dbReference type="EMBL" id="CAK0744304.1"/>
    </source>
</evidence>
<dbReference type="InterPro" id="IPR014001">
    <property type="entry name" value="Helicase_ATP-bd"/>
</dbReference>
<dbReference type="PROSITE" id="PS51192">
    <property type="entry name" value="HELICASE_ATP_BIND_1"/>
    <property type="match status" value="1"/>
</dbReference>
<evidence type="ECO:0000256" key="8">
    <source>
        <dbReference type="ARBA" id="ARBA00023242"/>
    </source>
</evidence>
<dbReference type="InterPro" id="IPR001650">
    <property type="entry name" value="Helicase_C-like"/>
</dbReference>
<comment type="caution">
    <text evidence="12">The sequence shown here is derived from an EMBL/GenBank/DDBJ whole genome shotgun (WGS) entry which is preliminary data.</text>
</comment>
<gene>
    <name evidence="12" type="ORF">CVIRNUC_001537</name>
</gene>
<sequence length="763" mass="84135">MVHAKRSVKAERASACNALVAKWHITQQKALDEERERARKERMALLRSHDMEGYLRVAQSTGKESRLRELLSNTDSCLRQLSTRLATVSGKALKRPGQENQRPQEALPSGDLLALRESSSRWNRMSASLQADIAEQPAMLKGGTLRDYQMTGLRWMVGLHDHNLNGILADEMGLGKTVQVIAVLAYLVESQGIKEPSLIVCPSSVLSNWRAELQAWAPELTVLLHQGSAPERKARLAQHVHGGRFKSHVLLTSYEILMSGHDMPLLSSIPWHYLIVDEGHRLKNGACKLNACLRQYSTKHRILLTGTPVQNNLNELWALLNFLMPSLFGSSEDFQCWFGVDCQLEEEDVLLVTSRLHQILRPFMLRRLKESVASELPAKVERTIRCPPSDYQTHLCSLVMQGLQDVGTKSHPQVRSVTNSVMEMRNISNHPFLSSLHVDGCEGLLPEHPMPAALRVCGKLAVLDSLLIKLLAAEHKVLIFSTMTRLLDILEDYLAWRGIDSLRLDGSTASASRGALVSQFNDTDSGLGVFLLSTRAGGLGLNLQAADTVIMYDTDWNPQIDLQAQARAHRIGQQKEVLVLRLLTAGSIEEQICRAAAEKRALADRCITGGFFDGKTGAQKRQAYLLSLVRPADPSSIRWQKVHSAQEVNELAARSGELSHFEELDAQLIAKQHGKASVLVSAADAEPLMKAASQAAQPPPEADPAALGRGQRKRSDKCLAELGERAFKRLVREGQASAAGSSKPTGLQKVVLLGSKLAKAEEE</sequence>
<dbReference type="CDD" id="cd18793">
    <property type="entry name" value="SF2_C_SNF"/>
    <property type="match status" value="1"/>
</dbReference>
<evidence type="ECO:0000256" key="1">
    <source>
        <dbReference type="ARBA" id="ARBA00004123"/>
    </source>
</evidence>
<dbReference type="InterPro" id="IPR049730">
    <property type="entry name" value="SNF2/RAD54-like_C"/>
</dbReference>
<feature type="region of interest" description="Disordered" evidence="9">
    <location>
        <begin position="89"/>
        <end position="110"/>
    </location>
</feature>
<evidence type="ECO:0000256" key="3">
    <source>
        <dbReference type="ARBA" id="ARBA00022741"/>
    </source>
</evidence>
<keyword evidence="3" id="KW-0547">Nucleotide-binding</keyword>
<protein>
    <submittedName>
        <fullName evidence="12">Uncharacterized protein</fullName>
    </submittedName>
</protein>
<evidence type="ECO:0000259" key="10">
    <source>
        <dbReference type="PROSITE" id="PS51192"/>
    </source>
</evidence>
<evidence type="ECO:0000256" key="6">
    <source>
        <dbReference type="ARBA" id="ARBA00022840"/>
    </source>
</evidence>
<evidence type="ECO:0000313" key="13">
    <source>
        <dbReference type="Proteomes" id="UP001314263"/>
    </source>
</evidence>
<keyword evidence="5" id="KW-0347">Helicase</keyword>
<evidence type="ECO:0000256" key="9">
    <source>
        <dbReference type="SAM" id="MobiDB-lite"/>
    </source>
</evidence>
<feature type="region of interest" description="Disordered" evidence="9">
    <location>
        <begin position="690"/>
        <end position="715"/>
    </location>
</feature>
<reference evidence="12 13" key="1">
    <citation type="submission" date="2023-10" db="EMBL/GenBank/DDBJ databases">
        <authorList>
            <person name="Maclean D."/>
            <person name="Macfadyen A."/>
        </authorList>
    </citation>
    <scope>NUCLEOTIDE SEQUENCE [LARGE SCALE GENOMIC DNA]</scope>
</reference>
<dbReference type="Pfam" id="PF00271">
    <property type="entry name" value="Helicase_C"/>
    <property type="match status" value="1"/>
</dbReference>
<dbReference type="GO" id="GO:0005524">
    <property type="term" value="F:ATP binding"/>
    <property type="evidence" value="ECO:0007669"/>
    <property type="project" value="UniProtKB-KW"/>
</dbReference>